<organism evidence="1 2">
    <name type="scientific">Aurantiacibacter arachoides</name>
    <dbReference type="NCBI Taxonomy" id="1850444"/>
    <lineage>
        <taxon>Bacteria</taxon>
        <taxon>Pseudomonadati</taxon>
        <taxon>Pseudomonadota</taxon>
        <taxon>Alphaproteobacteria</taxon>
        <taxon>Sphingomonadales</taxon>
        <taxon>Erythrobacteraceae</taxon>
        <taxon>Aurantiacibacter</taxon>
    </lineage>
</organism>
<dbReference type="RefSeq" id="WP_131451570.1">
    <property type="nucleotide sequence ID" value="NZ_BMJK01000001.1"/>
</dbReference>
<evidence type="ECO:0000313" key="1">
    <source>
        <dbReference type="EMBL" id="MXO92188.1"/>
    </source>
</evidence>
<evidence type="ECO:0000313" key="2">
    <source>
        <dbReference type="Proteomes" id="UP000460626"/>
    </source>
</evidence>
<keyword evidence="2" id="KW-1185">Reference proteome</keyword>
<dbReference type="OrthoDB" id="7410426at2"/>
<sequence>MTRALPADQRFRGLPELRFGLVVGTRGEVRACLPLPADERQPIVAQDLCRALVGIARFTPAADAAGQPIDSVFVAQFAAIRPTVAADFAGVPIP</sequence>
<accession>A0A844ZWR8</accession>
<proteinExistence type="predicted"/>
<reference evidence="1 2" key="1">
    <citation type="submission" date="2019-12" db="EMBL/GenBank/DDBJ databases">
        <title>Genomic-based taxomic classification of the family Erythrobacteraceae.</title>
        <authorList>
            <person name="Xu L."/>
        </authorList>
    </citation>
    <scope>NUCLEOTIDE SEQUENCE [LARGE SCALE GENOMIC DNA]</scope>
    <source>
        <strain evidence="1 2">RC4-10-4</strain>
    </source>
</reference>
<dbReference type="AlphaFoldDB" id="A0A844ZWR8"/>
<dbReference type="EMBL" id="WTYH01000001">
    <property type="protein sequence ID" value="MXO92188.1"/>
    <property type="molecule type" value="Genomic_DNA"/>
</dbReference>
<protein>
    <submittedName>
        <fullName evidence="1">Uncharacterized protein</fullName>
    </submittedName>
</protein>
<name>A0A844ZWR8_9SPHN</name>
<dbReference type="Proteomes" id="UP000460626">
    <property type="component" value="Unassembled WGS sequence"/>
</dbReference>
<gene>
    <name evidence="1" type="ORF">GRI62_01025</name>
</gene>
<comment type="caution">
    <text evidence="1">The sequence shown here is derived from an EMBL/GenBank/DDBJ whole genome shotgun (WGS) entry which is preliminary data.</text>
</comment>